<feature type="transmembrane region" description="Helical" evidence="1">
    <location>
        <begin position="31"/>
        <end position="47"/>
    </location>
</feature>
<accession>A0A8S1PCB9</accession>
<keyword evidence="1" id="KW-0472">Membrane</keyword>
<dbReference type="Proteomes" id="UP000692954">
    <property type="component" value="Unassembled WGS sequence"/>
</dbReference>
<dbReference type="AlphaFoldDB" id="A0A8S1PCB9"/>
<proteinExistence type="predicted"/>
<keyword evidence="1" id="KW-0812">Transmembrane</keyword>
<dbReference type="OrthoDB" id="302013at2759"/>
<evidence type="ECO:0000313" key="3">
    <source>
        <dbReference type="Proteomes" id="UP000692954"/>
    </source>
</evidence>
<organism evidence="2 3">
    <name type="scientific">Paramecium sonneborni</name>
    <dbReference type="NCBI Taxonomy" id="65129"/>
    <lineage>
        <taxon>Eukaryota</taxon>
        <taxon>Sar</taxon>
        <taxon>Alveolata</taxon>
        <taxon>Ciliophora</taxon>
        <taxon>Intramacronucleata</taxon>
        <taxon>Oligohymenophorea</taxon>
        <taxon>Peniculida</taxon>
        <taxon>Parameciidae</taxon>
        <taxon>Paramecium</taxon>
    </lineage>
</organism>
<feature type="transmembrane region" description="Helical" evidence="1">
    <location>
        <begin position="82"/>
        <end position="104"/>
    </location>
</feature>
<evidence type="ECO:0008006" key="4">
    <source>
        <dbReference type="Google" id="ProtNLM"/>
    </source>
</evidence>
<protein>
    <recommendedName>
        <fullName evidence="4">Transmembrane protein</fullName>
    </recommendedName>
</protein>
<gene>
    <name evidence="2" type="ORF">PSON_ATCC_30995.1.T0740077</name>
</gene>
<feature type="transmembrane region" description="Helical" evidence="1">
    <location>
        <begin position="53"/>
        <end position="70"/>
    </location>
</feature>
<name>A0A8S1PCB9_9CILI</name>
<keyword evidence="1" id="KW-1133">Transmembrane helix</keyword>
<evidence type="ECO:0000256" key="1">
    <source>
        <dbReference type="SAM" id="Phobius"/>
    </source>
</evidence>
<sequence>MNRFSLEFKDKQMESKYQKTKKLKLQQLKKVQQIIIMMLLILFLIISALRHSWIALTVGCFIIIILLISIKMDLNRKQKSYFLNTVLVSVTLFNYFKALQSVYFENAFKPNYLEGYMLALITISLIYQGSFLQKSFILCSTYIMLQVFKSNSEEMWRQITQYIFFLSLCLFQLYKVEKLQRQDYLTQQKNQKFEEQMISFCGITSYKISYQRDSNQILLIPNNEMEIVKFEDQQQFITKIRNMKVLIRDQDAQTNYLSQEGINQDAKMTLEKLLYYYMTCPEKLKEYKKQPSFCDTVIKLQGVLNQENYNIQILKYFDELPSAIILISQNKKDIFIEELKLRYKLFQQALETIDQIFSNQIKMSLVYLVALHKYQKIKPQNKDISFYKKVQSKIARAYNDFQNIKDFFNLNSSFQRTVIQNFNLITFLDDILTEIQYYFYQSKKFTFQIKSKLRIQTVSQDQKQLKQLILNILYFITERSQDITFYLEESDGPQSKLSFIRIKLEYQGLQFCKDSMNGLPFINPVTISELRHNTEKTYQLNLPMAVVIVRKLGPTNKIYIKQNKNGNSYLEFLIFRELYEDFHLIPLQSQHPINYLIMNAKPSIYGKHAAYLDLMALSPRIQLDKFGEL</sequence>
<dbReference type="EMBL" id="CAJJDN010000074">
    <property type="protein sequence ID" value="CAD8100534.1"/>
    <property type="molecule type" value="Genomic_DNA"/>
</dbReference>
<evidence type="ECO:0000313" key="2">
    <source>
        <dbReference type="EMBL" id="CAD8100534.1"/>
    </source>
</evidence>
<comment type="caution">
    <text evidence="2">The sequence shown here is derived from an EMBL/GenBank/DDBJ whole genome shotgun (WGS) entry which is preliminary data.</text>
</comment>
<keyword evidence="3" id="KW-1185">Reference proteome</keyword>
<reference evidence="2" key="1">
    <citation type="submission" date="2021-01" db="EMBL/GenBank/DDBJ databases">
        <authorList>
            <consortium name="Genoscope - CEA"/>
            <person name="William W."/>
        </authorList>
    </citation>
    <scope>NUCLEOTIDE SEQUENCE</scope>
</reference>